<dbReference type="GeneID" id="12509654"/>
<keyword evidence="1 2" id="KW-0808">Transferase</keyword>
<name>G7WMT6_METH6</name>
<dbReference type="InterPro" id="IPR043130">
    <property type="entry name" value="CDP-OH_PTrfase_TM_dom"/>
</dbReference>
<comment type="similarity">
    <text evidence="2">Belongs to the CDP-alcohol phosphatidyltransferase class-I family.</text>
</comment>
<dbReference type="Pfam" id="PF01066">
    <property type="entry name" value="CDP-OH_P_transf"/>
    <property type="match status" value="1"/>
</dbReference>
<dbReference type="GO" id="GO:0016020">
    <property type="term" value="C:membrane"/>
    <property type="evidence" value="ECO:0007669"/>
    <property type="project" value="InterPro"/>
</dbReference>
<dbReference type="OrthoDB" id="9904at2157"/>
<dbReference type="Proteomes" id="UP000005877">
    <property type="component" value="Chromosome"/>
</dbReference>
<evidence type="ECO:0000256" key="3">
    <source>
        <dbReference type="SAM" id="Phobius"/>
    </source>
</evidence>
<dbReference type="GO" id="GO:0008654">
    <property type="term" value="P:phospholipid biosynthetic process"/>
    <property type="evidence" value="ECO:0007669"/>
    <property type="project" value="InterPro"/>
</dbReference>
<accession>G7WMT6</accession>
<dbReference type="STRING" id="1110509.Mhar_0485"/>
<keyword evidence="5" id="KW-1185">Reference proteome</keyword>
<dbReference type="KEGG" id="mhi:Mhar_0485"/>
<gene>
    <name evidence="4" type="ordered locus">Mhar_0485</name>
</gene>
<dbReference type="InterPro" id="IPR000462">
    <property type="entry name" value="CDP-OH_P_trans"/>
</dbReference>
<feature type="transmembrane region" description="Helical" evidence="3">
    <location>
        <begin position="21"/>
        <end position="43"/>
    </location>
</feature>
<dbReference type="EMBL" id="CP003117">
    <property type="protein sequence ID" value="AET63870.1"/>
    <property type="molecule type" value="Genomic_DNA"/>
</dbReference>
<dbReference type="Gene3D" id="1.20.120.1760">
    <property type="match status" value="1"/>
</dbReference>
<evidence type="ECO:0000256" key="2">
    <source>
        <dbReference type="RuleBase" id="RU003750"/>
    </source>
</evidence>
<dbReference type="PROSITE" id="PS00379">
    <property type="entry name" value="CDP_ALCOHOL_P_TRANSF"/>
    <property type="match status" value="1"/>
</dbReference>
<sequence>MLKSRLVDGEKVDRRLARLARLGLSPNAWTGLALAVALGGFVALWRGQLLPGLLLFLVSGGLDVVDGAVARTTGRTSVAGAFLDGVLDRYVEALLILGLLFYIGPEAEFIIPMSGWIAALIFGAVMTSFVRAYADHRGLVKDQAVLAKEMGGLLERAERLILIYAGMIGALLFGESWLFGAIAIAAVLSNLTAVQRICIAMKYAGGVQPRADKKRKRTV</sequence>
<reference evidence="4 5" key="1">
    <citation type="journal article" date="2012" name="PLoS ONE">
        <title>The genome characteristics and predicted function of methyl-group oxidation pathway in the obligate aceticlastic methanogens, Methanosaeta spp.</title>
        <authorList>
            <person name="Zhu J."/>
            <person name="Zheng H."/>
            <person name="Ai G."/>
            <person name="Zhang G."/>
            <person name="Liu D."/>
            <person name="Liu X."/>
            <person name="Dong X."/>
        </authorList>
    </citation>
    <scope>NUCLEOTIDE SEQUENCE [LARGE SCALE GENOMIC DNA]</scope>
    <source>
        <strain evidence="4 5">6Ac</strain>
    </source>
</reference>
<feature type="transmembrane region" description="Helical" evidence="3">
    <location>
        <begin position="160"/>
        <end position="188"/>
    </location>
</feature>
<proteinExistence type="inferred from homology"/>
<dbReference type="InterPro" id="IPR048254">
    <property type="entry name" value="CDP_ALCOHOL_P_TRANSF_CS"/>
</dbReference>
<evidence type="ECO:0000256" key="1">
    <source>
        <dbReference type="ARBA" id="ARBA00022679"/>
    </source>
</evidence>
<keyword evidence="3" id="KW-0472">Membrane</keyword>
<feature type="transmembrane region" description="Helical" evidence="3">
    <location>
        <begin position="109"/>
        <end position="134"/>
    </location>
</feature>
<organism evidence="4 5">
    <name type="scientific">Methanothrix harundinacea (strain 6Ac)</name>
    <name type="common">Methanosaeta harundinacea</name>
    <dbReference type="NCBI Taxonomy" id="1110509"/>
    <lineage>
        <taxon>Archaea</taxon>
        <taxon>Methanobacteriati</taxon>
        <taxon>Methanobacteriota</taxon>
        <taxon>Stenosarchaea group</taxon>
        <taxon>Methanomicrobia</taxon>
        <taxon>Methanotrichales</taxon>
        <taxon>Methanotrichaceae</taxon>
        <taxon>Methanothrix</taxon>
    </lineage>
</organism>
<dbReference type="RefSeq" id="WP_014586055.1">
    <property type="nucleotide sequence ID" value="NC_017527.1"/>
</dbReference>
<dbReference type="HOGENOM" id="CLU_080384_1_2_2"/>
<dbReference type="AlphaFoldDB" id="G7WMT6"/>
<keyword evidence="3" id="KW-0812">Transmembrane</keyword>
<dbReference type="PATRIC" id="fig|1110509.7.peg.539"/>
<protein>
    <submittedName>
        <fullName evidence="4">CDP-alcohol phosphatidyltransferase</fullName>
    </submittedName>
</protein>
<dbReference type="GO" id="GO:0016780">
    <property type="term" value="F:phosphotransferase activity, for other substituted phosphate groups"/>
    <property type="evidence" value="ECO:0007669"/>
    <property type="project" value="InterPro"/>
</dbReference>
<evidence type="ECO:0000313" key="4">
    <source>
        <dbReference type="EMBL" id="AET63870.1"/>
    </source>
</evidence>
<keyword evidence="3" id="KW-1133">Transmembrane helix</keyword>
<evidence type="ECO:0000313" key="5">
    <source>
        <dbReference type="Proteomes" id="UP000005877"/>
    </source>
</evidence>